<name>A0A7Z2T7R4_9VIBR</name>
<dbReference type="AlphaFoldDB" id="A0A7Z2T7R4"/>
<organism evidence="1 2">
    <name type="scientific">Vibrio astriarenae</name>
    <dbReference type="NCBI Taxonomy" id="1481923"/>
    <lineage>
        <taxon>Bacteria</taxon>
        <taxon>Pseudomonadati</taxon>
        <taxon>Pseudomonadota</taxon>
        <taxon>Gammaproteobacteria</taxon>
        <taxon>Vibrionales</taxon>
        <taxon>Vibrionaceae</taxon>
        <taxon>Vibrio</taxon>
    </lineage>
</organism>
<dbReference type="SUPFAM" id="SSF103642">
    <property type="entry name" value="Sec-C motif"/>
    <property type="match status" value="1"/>
</dbReference>
<gene>
    <name evidence="1" type="ORF">GT360_19730</name>
</gene>
<dbReference type="InterPro" id="IPR004027">
    <property type="entry name" value="SEC_C_motif"/>
</dbReference>
<dbReference type="Pfam" id="PF02810">
    <property type="entry name" value="SEC-C"/>
    <property type="match status" value="1"/>
</dbReference>
<protein>
    <submittedName>
        <fullName evidence="1">Prepilin peptidase</fullName>
    </submittedName>
</protein>
<accession>A0A7Z2T7R4</accession>
<evidence type="ECO:0000313" key="1">
    <source>
        <dbReference type="EMBL" id="QIA65752.1"/>
    </source>
</evidence>
<keyword evidence="2" id="KW-1185">Reference proteome</keyword>
<sequence>MSYSLLNTADFPTQESSWFIEGAVLAANFTVKPLDPVSWIGQVLGESTLEQKAAIEQHITAQYAALKTQSYSLLALLQGVDNHKEHFSDFAEGFMNLWPIVEEQWQEKVPSDGTMRMLQAYLTTMMLAIDEPATHEQMRLAGIEDLPGLDNFYDQLDIMINEIAMAADAEMVGDKAQSFNPYKDIGRNSECPCGSGKKFKQCCGR</sequence>
<dbReference type="Gene3D" id="3.10.450.50">
    <property type="match status" value="1"/>
</dbReference>
<dbReference type="RefSeq" id="WP_164650649.1">
    <property type="nucleotide sequence ID" value="NZ_CP047476.1"/>
</dbReference>
<dbReference type="Proteomes" id="UP000464262">
    <property type="component" value="Chromosome 2"/>
</dbReference>
<dbReference type="EMBL" id="CP047476">
    <property type="protein sequence ID" value="QIA65752.1"/>
    <property type="molecule type" value="Genomic_DNA"/>
</dbReference>
<proteinExistence type="predicted"/>
<evidence type="ECO:0000313" key="2">
    <source>
        <dbReference type="Proteomes" id="UP000464262"/>
    </source>
</evidence>
<reference evidence="1 2" key="1">
    <citation type="submission" date="2020-01" db="EMBL/GenBank/DDBJ databases">
        <title>Whole genome and functional gene identification of agarase of Vibrio HN897.</title>
        <authorList>
            <person name="Liu Y."/>
            <person name="Zhao Z."/>
        </authorList>
    </citation>
    <scope>NUCLEOTIDE SEQUENCE [LARGE SCALE GENOMIC DNA]</scope>
    <source>
        <strain evidence="1 2">HN897</strain>
    </source>
</reference>
<dbReference type="KEGG" id="vas:GT360_19730"/>